<sequence length="339" mass="38247">MSILHYYPQIRWKAAEYEALKELSPNTILGLTPIISVLDIPWDFESECYKKSLMEHLSSFGETLADSWKSDHPVFVDVGYLDDHGDIMSHPLDICVQNARAHGKELIPIVSPNYSEEYILSVLKNSHNGAAIKVSPDRSGLILYLLDRINLAAEDVDIIIDFADISPLTPPLIQDAIHLYKSICSMGNWRKVIVSSSYYPKSQAGIPQHAVHTIPREEWNLWQHIMENTGSTSPPGFSDYPTSSAEISNVDPRFMSPYVSVRYSDWNNWILVKGTAARSNGWEQTQNLSQILVSSPYYFGPHYSWGDSYIYDRANGNVSSGGSKVWRKVAQHTSLDHGR</sequence>
<dbReference type="Proteomes" id="UP000194350">
    <property type="component" value="Unassembled WGS sequence"/>
</dbReference>
<proteinExistence type="predicted"/>
<dbReference type="RefSeq" id="WP_244175749.1">
    <property type="nucleotide sequence ID" value="NZ_CAWNGD010000109.1"/>
</dbReference>
<dbReference type="AlphaFoldDB" id="A0A1Y2S990"/>
<dbReference type="InterPro" id="IPR025683">
    <property type="entry name" value="Protein_beta"/>
</dbReference>
<accession>A0A1Y2S990</accession>
<dbReference type="EMBL" id="MUBJ01000062">
    <property type="protein sequence ID" value="OTA14069.1"/>
    <property type="molecule type" value="Genomic_DNA"/>
</dbReference>
<gene>
    <name evidence="1" type="ORF">Xvie_04034</name>
</gene>
<dbReference type="Pfam" id="PF14350">
    <property type="entry name" value="Beta_protein"/>
    <property type="match status" value="1"/>
</dbReference>
<organism evidence="1 2">
    <name type="scientific">Xenorhabdus vietnamensis</name>
    <dbReference type="NCBI Taxonomy" id="351656"/>
    <lineage>
        <taxon>Bacteria</taxon>
        <taxon>Pseudomonadati</taxon>
        <taxon>Pseudomonadota</taxon>
        <taxon>Gammaproteobacteria</taxon>
        <taxon>Enterobacterales</taxon>
        <taxon>Morganellaceae</taxon>
        <taxon>Xenorhabdus</taxon>
    </lineage>
</organism>
<name>A0A1Y2S990_9GAMM</name>
<evidence type="ECO:0000313" key="1">
    <source>
        <dbReference type="EMBL" id="OTA14069.1"/>
    </source>
</evidence>
<reference evidence="1 2" key="1">
    <citation type="submission" date="2016-10" db="EMBL/GenBank/DDBJ databases">
        <title>Systematic genetic and metabolomic analysis of Xenorhabdus and Photorhabdus spp., highlights the requirements for a dual symbiotic and pathogenic life style.</title>
        <authorList>
            <person name="Tobias N.J."/>
            <person name="Wolff H."/>
            <person name="Djahanschiri B."/>
            <person name="Pidot S.J."/>
            <person name="Stinear T.P."/>
            <person name="Ebersberger I."/>
            <person name="Bode H.B."/>
        </authorList>
    </citation>
    <scope>NUCLEOTIDE SEQUENCE [LARGE SCALE GENOMIC DNA]</scope>
    <source>
        <strain evidence="1 2">DSM 22392</strain>
    </source>
</reference>
<protein>
    <recommendedName>
        <fullName evidence="3">Protein beta</fullName>
    </recommendedName>
</protein>
<keyword evidence="2" id="KW-1185">Reference proteome</keyword>
<evidence type="ECO:0000313" key="2">
    <source>
        <dbReference type="Proteomes" id="UP000194350"/>
    </source>
</evidence>
<comment type="caution">
    <text evidence="1">The sequence shown here is derived from an EMBL/GenBank/DDBJ whole genome shotgun (WGS) entry which is preliminary data.</text>
</comment>
<evidence type="ECO:0008006" key="3">
    <source>
        <dbReference type="Google" id="ProtNLM"/>
    </source>
</evidence>